<organism evidence="1">
    <name type="scientific">Salvia splendens</name>
    <name type="common">Scarlet sage</name>
    <dbReference type="NCBI Taxonomy" id="180675"/>
    <lineage>
        <taxon>Eukaryota</taxon>
        <taxon>Viridiplantae</taxon>
        <taxon>Streptophyta</taxon>
        <taxon>Embryophyta</taxon>
        <taxon>Tracheophyta</taxon>
        <taxon>Spermatophyta</taxon>
        <taxon>Magnoliopsida</taxon>
        <taxon>eudicotyledons</taxon>
        <taxon>Gunneridae</taxon>
        <taxon>Pentapetalae</taxon>
        <taxon>asterids</taxon>
        <taxon>lamiids</taxon>
        <taxon>Lamiales</taxon>
        <taxon>Lamiaceae</taxon>
        <taxon>Nepetoideae</taxon>
        <taxon>Mentheae</taxon>
        <taxon>Salviinae</taxon>
        <taxon>Salvia</taxon>
        <taxon>Salvia subgen. Calosphace</taxon>
        <taxon>core Calosphace</taxon>
    </lineage>
</organism>
<keyword evidence="2" id="KW-1185">Reference proteome</keyword>
<protein>
    <submittedName>
        <fullName evidence="1">Uncharacterized protein</fullName>
    </submittedName>
</protein>
<reference evidence="1" key="2">
    <citation type="submission" date="2020-08" db="EMBL/GenBank/DDBJ databases">
        <title>Plant Genome Project.</title>
        <authorList>
            <person name="Zhang R.-G."/>
        </authorList>
    </citation>
    <scope>NUCLEOTIDE SEQUENCE</scope>
    <source>
        <strain evidence="1">Huo1</strain>
        <tissue evidence="1">Leaf</tissue>
    </source>
</reference>
<reference evidence="1" key="1">
    <citation type="submission" date="2018-01" db="EMBL/GenBank/DDBJ databases">
        <authorList>
            <person name="Mao J.F."/>
        </authorList>
    </citation>
    <scope>NUCLEOTIDE SEQUENCE</scope>
    <source>
        <strain evidence="1">Huo1</strain>
        <tissue evidence="1">Leaf</tissue>
    </source>
</reference>
<dbReference type="AlphaFoldDB" id="A0A8X8VWN8"/>
<evidence type="ECO:0000313" key="1">
    <source>
        <dbReference type="EMBL" id="KAG6383755.1"/>
    </source>
</evidence>
<dbReference type="EMBL" id="PNBA02000408">
    <property type="protein sequence ID" value="KAG6383755.1"/>
    <property type="molecule type" value="Genomic_DNA"/>
</dbReference>
<accession>A0A8X8VWN8</accession>
<gene>
    <name evidence="1" type="ORF">SASPL_156478</name>
</gene>
<dbReference type="Proteomes" id="UP000298416">
    <property type="component" value="Unassembled WGS sequence"/>
</dbReference>
<sequence length="227" mass="25633">MFIVLLESALIETSTCGMIKSKIGHIIEDLDNVRNVNWCLYTMSVLKLGMENWSKTEKNAFAGPLPFLMTREDEVTNAGIFGLRRIKKRYIRNVEQQQANVEQNLDVDDSGVGSSQNILPTNMVINVVKYIKQINDGMSNLVRVLKEASSQINNNDLFRIVCDIARSAIGSQKSPVESVSDTFLHLSQSLHIDNTVVVDYWKAVFDSILNGEKEKETLEDLNEFPTF</sequence>
<proteinExistence type="predicted"/>
<name>A0A8X8VWN8_SALSN</name>
<evidence type="ECO:0000313" key="2">
    <source>
        <dbReference type="Proteomes" id="UP000298416"/>
    </source>
</evidence>
<comment type="caution">
    <text evidence="1">The sequence shown here is derived from an EMBL/GenBank/DDBJ whole genome shotgun (WGS) entry which is preliminary data.</text>
</comment>